<dbReference type="InterPro" id="IPR053146">
    <property type="entry name" value="QDO-like"/>
</dbReference>
<proteinExistence type="predicted"/>
<comment type="caution">
    <text evidence="2">The sequence shown here is derived from an EMBL/GenBank/DDBJ whole genome shotgun (WGS) entry which is preliminary data.</text>
</comment>
<organism evidence="2 3">
    <name type="scientific">Kribbella alba</name>
    <dbReference type="NCBI Taxonomy" id="190197"/>
    <lineage>
        <taxon>Bacteria</taxon>
        <taxon>Bacillati</taxon>
        <taxon>Actinomycetota</taxon>
        <taxon>Actinomycetes</taxon>
        <taxon>Propionibacteriales</taxon>
        <taxon>Kribbellaceae</taxon>
        <taxon>Kribbella</taxon>
    </lineage>
</organism>
<evidence type="ECO:0000313" key="2">
    <source>
        <dbReference type="EMBL" id="GAA1630533.1"/>
    </source>
</evidence>
<dbReference type="Pfam" id="PF07883">
    <property type="entry name" value="Cupin_2"/>
    <property type="match status" value="1"/>
</dbReference>
<name>A0ABN2F6F3_9ACTN</name>
<keyword evidence="3" id="KW-1185">Reference proteome</keyword>
<dbReference type="SUPFAM" id="SSF51182">
    <property type="entry name" value="RmlC-like cupins"/>
    <property type="match status" value="1"/>
</dbReference>
<dbReference type="InterPro" id="IPR011051">
    <property type="entry name" value="RmlC_Cupin_sf"/>
</dbReference>
<evidence type="ECO:0000259" key="1">
    <source>
        <dbReference type="Pfam" id="PF07883"/>
    </source>
</evidence>
<dbReference type="InterPro" id="IPR013096">
    <property type="entry name" value="Cupin_2"/>
</dbReference>
<dbReference type="PANTHER" id="PTHR36440:SF1">
    <property type="entry name" value="PUTATIVE (AFU_ORTHOLOGUE AFUA_8G07350)-RELATED"/>
    <property type="match status" value="1"/>
</dbReference>
<dbReference type="PANTHER" id="PTHR36440">
    <property type="entry name" value="PUTATIVE (AFU_ORTHOLOGUE AFUA_8G07350)-RELATED"/>
    <property type="match status" value="1"/>
</dbReference>
<dbReference type="Proteomes" id="UP001501319">
    <property type="component" value="Unassembled WGS sequence"/>
</dbReference>
<feature type="domain" description="Cupin type-2" evidence="1">
    <location>
        <begin position="56"/>
        <end position="124"/>
    </location>
</feature>
<evidence type="ECO:0000313" key="3">
    <source>
        <dbReference type="Proteomes" id="UP001501319"/>
    </source>
</evidence>
<reference evidence="2 3" key="1">
    <citation type="journal article" date="2019" name="Int. J. Syst. Evol. Microbiol.">
        <title>The Global Catalogue of Microorganisms (GCM) 10K type strain sequencing project: providing services to taxonomists for standard genome sequencing and annotation.</title>
        <authorList>
            <consortium name="The Broad Institute Genomics Platform"/>
            <consortium name="The Broad Institute Genome Sequencing Center for Infectious Disease"/>
            <person name="Wu L."/>
            <person name="Ma J."/>
        </authorList>
    </citation>
    <scope>NUCLEOTIDE SEQUENCE [LARGE SCALE GENOMIC DNA]</scope>
    <source>
        <strain evidence="2 3">JCM 14306</strain>
    </source>
</reference>
<sequence>MSFPWSDLPHEDPAWFKPGAFYVPSGQGPTVWAAGDVYTIKATGAQTNGGLGLIEATVPAGSGPPPHAHPNEEEAFYLLSGELEFLDGDTTFLAVAGDFIHIPRGVRHRFHNVGNHAARMLFIFTPPGMEQIIADQAEPARPGEPVPGVDDEEWLRRLPIINALGQGIQLPDPDM</sequence>
<dbReference type="RefSeq" id="WP_344110524.1">
    <property type="nucleotide sequence ID" value="NZ_BAAANE010000004.1"/>
</dbReference>
<dbReference type="InterPro" id="IPR014710">
    <property type="entry name" value="RmlC-like_jellyroll"/>
</dbReference>
<gene>
    <name evidence="2" type="ORF">GCM10009744_18270</name>
</gene>
<dbReference type="Gene3D" id="2.60.120.10">
    <property type="entry name" value="Jelly Rolls"/>
    <property type="match status" value="1"/>
</dbReference>
<accession>A0ABN2F6F3</accession>
<dbReference type="EMBL" id="BAAANE010000004">
    <property type="protein sequence ID" value="GAA1630533.1"/>
    <property type="molecule type" value="Genomic_DNA"/>
</dbReference>
<protein>
    <recommendedName>
        <fullName evidence="1">Cupin type-2 domain-containing protein</fullName>
    </recommendedName>
</protein>